<dbReference type="AlphaFoldDB" id="I4B178"/>
<dbReference type="InterPro" id="IPR016169">
    <property type="entry name" value="FAD-bd_PCMH_sub2"/>
</dbReference>
<organism evidence="7 8">
    <name type="scientific">Turneriella parva (strain ATCC BAA-1111 / DSM 21527 / NCTC 11395 / H)</name>
    <name type="common">Leptospira parva</name>
    <dbReference type="NCBI Taxonomy" id="869212"/>
    <lineage>
        <taxon>Bacteria</taxon>
        <taxon>Pseudomonadati</taxon>
        <taxon>Spirochaetota</taxon>
        <taxon>Spirochaetia</taxon>
        <taxon>Leptospirales</taxon>
        <taxon>Leptospiraceae</taxon>
        <taxon>Turneriella</taxon>
    </lineage>
</organism>
<comment type="cofactor">
    <cofactor evidence="1">
        <name>FAD</name>
        <dbReference type="ChEBI" id="CHEBI:57692"/>
    </cofactor>
</comment>
<name>I4B178_TURPD</name>
<dbReference type="InterPro" id="IPR016166">
    <property type="entry name" value="FAD-bd_PCMH"/>
</dbReference>
<dbReference type="Gene3D" id="3.30.465.10">
    <property type="match status" value="1"/>
</dbReference>
<dbReference type="InterPro" id="IPR036318">
    <property type="entry name" value="FAD-bd_PCMH-like_sf"/>
</dbReference>
<evidence type="ECO:0000256" key="1">
    <source>
        <dbReference type="ARBA" id="ARBA00001974"/>
    </source>
</evidence>
<dbReference type="Gene3D" id="3.30.70.2740">
    <property type="match status" value="1"/>
</dbReference>
<sequence length="468" mass="49767">MNRLSGPITTGSLQSALGQLVSIVGTEHAYFPEDEKFERYLSDATYMRGQALLVLRPGSQNQLEAIITEVNALRRAQPAEAAALSLTLRGGGSGLSGAAVPASGIVLDLTRLNRIIEIDERNQTLRAECGVILSDVNAALAGTGLWYPVDPSSLTLCTLGGSIATNAAGPSSLKYGTTRQNLAALKWLNASGEIIDAGSLPVKTSMGFSLTDLLCGSEGRLGLILEATVRLAAEPADTALVLAGFADEHAAVELILKMRRSGIAPRSIELLDAFSLNLVDFPVAGAGALLMIEFDGDAEDVSSALAKLQSLDKRCEWVAARDEKSRRQLWSKRKAITLELKKRYPYKLGEDIAVPLPALAATIAAARSDAAAQGLETAIWGHAGDGNLHVNYLFESEAQLAKLEPLMFRLAQAATRAGGAMSGEHGLGRLKRKIAQQVLSAEYFAVQRSIKNALDPHCLFNPALEQIS</sequence>
<dbReference type="KEGG" id="tpx:Turpa_0379"/>
<dbReference type="Pfam" id="PF01565">
    <property type="entry name" value="FAD_binding_4"/>
    <property type="match status" value="1"/>
</dbReference>
<dbReference type="EMBL" id="CP002959">
    <property type="protein sequence ID" value="AFM11035.1"/>
    <property type="molecule type" value="Genomic_DNA"/>
</dbReference>
<accession>I4B178</accession>
<dbReference type="PANTHER" id="PTHR42934">
    <property type="entry name" value="GLYCOLATE OXIDASE SUBUNIT GLCD"/>
    <property type="match status" value="1"/>
</dbReference>
<dbReference type="STRING" id="869212.Turpa_0379"/>
<dbReference type="InterPro" id="IPR006094">
    <property type="entry name" value="Oxid_FAD_bind_N"/>
</dbReference>
<evidence type="ECO:0000256" key="2">
    <source>
        <dbReference type="ARBA" id="ARBA00008000"/>
    </source>
</evidence>
<dbReference type="GO" id="GO:0016491">
    <property type="term" value="F:oxidoreductase activity"/>
    <property type="evidence" value="ECO:0007669"/>
    <property type="project" value="UniProtKB-KW"/>
</dbReference>
<keyword evidence="8" id="KW-1185">Reference proteome</keyword>
<dbReference type="SUPFAM" id="SSF56176">
    <property type="entry name" value="FAD-binding/transporter-associated domain-like"/>
    <property type="match status" value="1"/>
</dbReference>
<keyword evidence="5" id="KW-0560">Oxidoreductase</keyword>
<keyword evidence="3" id="KW-0285">Flavoprotein</keyword>
<dbReference type="InterPro" id="IPR016164">
    <property type="entry name" value="FAD-linked_Oxase-like_C"/>
</dbReference>
<dbReference type="PANTHER" id="PTHR42934:SF2">
    <property type="entry name" value="GLYCOLATE OXIDASE SUBUNIT GLCD"/>
    <property type="match status" value="1"/>
</dbReference>
<reference evidence="7 8" key="1">
    <citation type="submission" date="2012-06" db="EMBL/GenBank/DDBJ databases">
        <title>The complete chromosome of genome of Turneriella parva DSM 21527.</title>
        <authorList>
            <consortium name="US DOE Joint Genome Institute (JGI-PGF)"/>
            <person name="Lucas S."/>
            <person name="Han J."/>
            <person name="Lapidus A."/>
            <person name="Bruce D."/>
            <person name="Goodwin L."/>
            <person name="Pitluck S."/>
            <person name="Peters L."/>
            <person name="Kyrpides N."/>
            <person name="Mavromatis K."/>
            <person name="Ivanova N."/>
            <person name="Mikhailova N."/>
            <person name="Chertkov O."/>
            <person name="Detter J.C."/>
            <person name="Tapia R."/>
            <person name="Han C."/>
            <person name="Land M."/>
            <person name="Hauser L."/>
            <person name="Markowitz V."/>
            <person name="Cheng J.-F."/>
            <person name="Hugenholtz P."/>
            <person name="Woyke T."/>
            <person name="Wu D."/>
            <person name="Gronow S."/>
            <person name="Wellnitz S."/>
            <person name="Brambilla E."/>
            <person name="Klenk H.-P."/>
            <person name="Eisen J.A."/>
        </authorList>
    </citation>
    <scope>NUCLEOTIDE SEQUENCE [LARGE SCALE GENOMIC DNA]</scope>
    <source>
        <strain evidence="8">ATCC BAA-1111 / DSM 21527 / NCTC 11395 / H</strain>
    </source>
</reference>
<dbReference type="InterPro" id="IPR004113">
    <property type="entry name" value="FAD-bd_oxidored_4_C"/>
</dbReference>
<dbReference type="InterPro" id="IPR016171">
    <property type="entry name" value="Vanillyl_alc_oxidase_C-sub2"/>
</dbReference>
<dbReference type="FunFam" id="3.30.70.2740:FF:000001">
    <property type="entry name" value="D-lactate dehydrogenase mitochondrial"/>
    <property type="match status" value="1"/>
</dbReference>
<dbReference type="GO" id="GO:0071949">
    <property type="term" value="F:FAD binding"/>
    <property type="evidence" value="ECO:0007669"/>
    <property type="project" value="InterPro"/>
</dbReference>
<dbReference type="Proteomes" id="UP000006048">
    <property type="component" value="Chromosome"/>
</dbReference>
<evidence type="ECO:0000313" key="8">
    <source>
        <dbReference type="Proteomes" id="UP000006048"/>
    </source>
</evidence>
<protein>
    <submittedName>
        <fullName evidence="7">FAD linked oxidase domain protein</fullName>
    </submittedName>
</protein>
<dbReference type="InterPro" id="IPR051914">
    <property type="entry name" value="FAD-linked_OxidoTrans_Type4"/>
</dbReference>
<evidence type="ECO:0000256" key="3">
    <source>
        <dbReference type="ARBA" id="ARBA00022630"/>
    </source>
</evidence>
<gene>
    <name evidence="7" type="ordered locus">Turpa_0379</name>
</gene>
<dbReference type="SUPFAM" id="SSF55103">
    <property type="entry name" value="FAD-linked oxidases, C-terminal domain"/>
    <property type="match status" value="1"/>
</dbReference>
<dbReference type="PROSITE" id="PS51387">
    <property type="entry name" value="FAD_PCMH"/>
    <property type="match status" value="1"/>
</dbReference>
<dbReference type="Gene3D" id="1.10.45.10">
    <property type="entry name" value="Vanillyl-alcohol Oxidase, Chain A, domain 4"/>
    <property type="match status" value="1"/>
</dbReference>
<evidence type="ECO:0000256" key="5">
    <source>
        <dbReference type="ARBA" id="ARBA00023002"/>
    </source>
</evidence>
<keyword evidence="4" id="KW-0274">FAD</keyword>
<dbReference type="OrthoDB" id="9767256at2"/>
<evidence type="ECO:0000313" key="7">
    <source>
        <dbReference type="EMBL" id="AFM11035.1"/>
    </source>
</evidence>
<dbReference type="RefSeq" id="WP_014801555.1">
    <property type="nucleotide sequence ID" value="NC_018020.1"/>
</dbReference>
<feature type="domain" description="FAD-binding PCMH-type" evidence="6">
    <location>
        <begin position="47"/>
        <end position="234"/>
    </location>
</feature>
<dbReference type="HOGENOM" id="CLU_017779_9_2_12"/>
<evidence type="ECO:0000259" key="6">
    <source>
        <dbReference type="PROSITE" id="PS51387"/>
    </source>
</evidence>
<dbReference type="Pfam" id="PF02913">
    <property type="entry name" value="FAD-oxidase_C"/>
    <property type="match status" value="1"/>
</dbReference>
<comment type="similarity">
    <text evidence="2">Belongs to the FAD-binding oxidoreductase/transferase type 4 family.</text>
</comment>
<evidence type="ECO:0000256" key="4">
    <source>
        <dbReference type="ARBA" id="ARBA00022827"/>
    </source>
</evidence>
<proteinExistence type="inferred from homology"/>